<evidence type="ECO:0000313" key="5">
    <source>
        <dbReference type="EMBL" id="KOS13395.1"/>
    </source>
</evidence>
<keyword evidence="3" id="KW-0812">Transmembrane</keyword>
<feature type="coiled-coil region" evidence="1">
    <location>
        <begin position="414"/>
        <end position="448"/>
    </location>
</feature>
<feature type="domain" description="FHA" evidence="4">
    <location>
        <begin position="67"/>
        <end position="123"/>
    </location>
</feature>
<keyword evidence="6" id="KW-1185">Reference proteome</keyword>
<evidence type="ECO:0000256" key="3">
    <source>
        <dbReference type="SAM" id="Phobius"/>
    </source>
</evidence>
<protein>
    <submittedName>
        <fullName evidence="5">Cell cycle arrest in response to pheromone-related protein</fullName>
    </submittedName>
</protein>
<organism evidence="5 6">
    <name type="scientific">Malassezia pachydermatis</name>
    <dbReference type="NCBI Taxonomy" id="77020"/>
    <lineage>
        <taxon>Eukaryota</taxon>
        <taxon>Fungi</taxon>
        <taxon>Dikarya</taxon>
        <taxon>Basidiomycota</taxon>
        <taxon>Ustilaginomycotina</taxon>
        <taxon>Malasseziomycetes</taxon>
        <taxon>Malasseziales</taxon>
        <taxon>Malasseziaceae</taxon>
        <taxon>Malassezia</taxon>
    </lineage>
</organism>
<dbReference type="GeneID" id="28726436"/>
<dbReference type="PANTHER" id="PTHR15715:SF37">
    <property type="entry name" value="LD47843P"/>
    <property type="match status" value="1"/>
</dbReference>
<dbReference type="STRING" id="77020.A0A0N0RS17"/>
<evidence type="ECO:0000313" key="6">
    <source>
        <dbReference type="Proteomes" id="UP000037751"/>
    </source>
</evidence>
<dbReference type="InterPro" id="IPR008984">
    <property type="entry name" value="SMAD_FHA_dom_sf"/>
</dbReference>
<evidence type="ECO:0000256" key="1">
    <source>
        <dbReference type="SAM" id="Coils"/>
    </source>
</evidence>
<feature type="compositionally biased region" description="Polar residues" evidence="2">
    <location>
        <begin position="7"/>
        <end position="18"/>
    </location>
</feature>
<dbReference type="Proteomes" id="UP000037751">
    <property type="component" value="Unassembled WGS sequence"/>
</dbReference>
<dbReference type="Pfam" id="PF00498">
    <property type="entry name" value="FHA"/>
    <property type="match status" value="1"/>
</dbReference>
<dbReference type="SUPFAM" id="SSF49879">
    <property type="entry name" value="SMAD/FHA domain"/>
    <property type="match status" value="1"/>
</dbReference>
<feature type="coiled-coil region" evidence="1">
    <location>
        <begin position="297"/>
        <end position="341"/>
    </location>
</feature>
<comment type="caution">
    <text evidence="5">The sequence shown here is derived from an EMBL/GenBank/DDBJ whole genome shotgun (WGS) entry which is preliminary data.</text>
</comment>
<name>A0A0N0RS17_9BASI</name>
<feature type="transmembrane region" description="Helical" evidence="3">
    <location>
        <begin position="561"/>
        <end position="586"/>
    </location>
</feature>
<dbReference type="SMART" id="SM00240">
    <property type="entry name" value="FHA"/>
    <property type="match status" value="1"/>
</dbReference>
<dbReference type="EMBL" id="LGAV01000006">
    <property type="protein sequence ID" value="KOS13395.1"/>
    <property type="molecule type" value="Genomic_DNA"/>
</dbReference>
<accession>A0A0N0RS17</accession>
<evidence type="ECO:0000259" key="4">
    <source>
        <dbReference type="PROSITE" id="PS50006"/>
    </source>
</evidence>
<evidence type="ECO:0000256" key="2">
    <source>
        <dbReference type="SAM" id="MobiDB-lite"/>
    </source>
</evidence>
<feature type="region of interest" description="Disordered" evidence="2">
    <location>
        <begin position="1"/>
        <end position="34"/>
    </location>
</feature>
<dbReference type="PANTHER" id="PTHR15715">
    <property type="entry name" value="CENTROSOMAL PROTEIN OF 170 KDA"/>
    <property type="match status" value="1"/>
</dbReference>
<gene>
    <name evidence="5" type="ORF">Malapachy_0027</name>
</gene>
<keyword evidence="3" id="KW-0472">Membrane</keyword>
<dbReference type="Gene3D" id="2.60.200.20">
    <property type="match status" value="1"/>
</dbReference>
<dbReference type="InterPro" id="IPR000253">
    <property type="entry name" value="FHA_dom"/>
</dbReference>
<dbReference type="RefSeq" id="XP_017991027.1">
    <property type="nucleotide sequence ID" value="XM_018134561.1"/>
</dbReference>
<sequence length="588" mass="64499">MAERSGNKVQGSAPTKYSSGGAAPPSKTANNGQSDTLMYPALHLYPLNDTFVPKQINLAPAGPKNRIKIGRYSNNKTVPSPLNGYFDSKVLSRAHAEVWCENDKVFIKDIKSSNGTFINGTRLSPESQESEPFELHSEDVVDFGIDILTDDNKDVLHRRVACRIYLVITPEDALKLRSDFSSLYRGGIHGGSFGSNGLCPGAEGGFRLGKPNVNLDHIVIRLQGELQKGKMIGTELQALSSTVQNIHETLGGGVAPAQDAPFPELVPKPMSSKAIVSASEQPALFDAPSLAGFESQLERTHAELASHMDKIKSLESTLAAYNNIKGEVAALKEELNQTKQGLSTSQNSISMVKPHDTESQLPEHVREATSGFDYAISDMTTDTLKARDTDFSETDADTTESMPLFQPGMDSANITITKSELASLLARIETLEQDNRTMKSDMAVASNRSDMSNFDMTALLGRIERLESATQLQQQLEPPTSPDINDPSLAEWRATFEQRWKEQSLDWEAAQQKINDVIGSWGDPTTPRVLTFGGPLDENENEDDNKVSHWSDRFVDPTYQALGIMVIMLGLALPTVLIFTALKYLLFY</sequence>
<dbReference type="VEuPathDB" id="FungiDB:Malapachy_0027"/>
<keyword evidence="3" id="KW-1133">Transmembrane helix</keyword>
<dbReference type="GO" id="GO:0005737">
    <property type="term" value="C:cytoplasm"/>
    <property type="evidence" value="ECO:0007669"/>
    <property type="project" value="TreeGrafter"/>
</dbReference>
<dbReference type="PROSITE" id="PS50006">
    <property type="entry name" value="FHA_DOMAIN"/>
    <property type="match status" value="1"/>
</dbReference>
<keyword evidence="1" id="KW-0175">Coiled coil</keyword>
<dbReference type="OrthoDB" id="687730at2759"/>
<proteinExistence type="predicted"/>
<dbReference type="InterPro" id="IPR051176">
    <property type="entry name" value="Cent_Immune-Sig_Mod"/>
</dbReference>
<dbReference type="AlphaFoldDB" id="A0A0N0RS17"/>
<reference evidence="5 6" key="1">
    <citation type="submission" date="2015-07" db="EMBL/GenBank/DDBJ databases">
        <title>Draft Genome Sequence of Malassezia furfur CBS1878 and Malassezia pachydermatis CBS1879.</title>
        <authorList>
            <person name="Triana S."/>
            <person name="Ohm R."/>
            <person name="Gonzalez A."/>
            <person name="DeCock H."/>
            <person name="Restrepo S."/>
            <person name="Celis A."/>
        </authorList>
    </citation>
    <scope>NUCLEOTIDE SEQUENCE [LARGE SCALE GENOMIC DNA]</scope>
    <source>
        <strain evidence="5 6">CBS 1879</strain>
    </source>
</reference>